<keyword evidence="4" id="KW-0496">Mitochondrion</keyword>
<accession>A0A177WP92</accession>
<name>A0A177WP92_BATDL</name>
<evidence type="ECO:0000256" key="1">
    <source>
        <dbReference type="ARBA" id="ARBA00004173"/>
    </source>
</evidence>
<dbReference type="SUPFAM" id="SSF160909">
    <property type="entry name" value="ATP12-like"/>
    <property type="match status" value="1"/>
</dbReference>
<reference evidence="6 7" key="2">
    <citation type="submission" date="2016-05" db="EMBL/GenBank/DDBJ databases">
        <title>Lineage-specific infection strategies underlie the spectrum of fungal disease in amphibians.</title>
        <authorList>
            <person name="Cuomo C.A."/>
            <person name="Farrer R.A."/>
            <person name="James T."/>
            <person name="Longcore J."/>
            <person name="Birren B."/>
        </authorList>
    </citation>
    <scope>NUCLEOTIDE SEQUENCE [LARGE SCALE GENOMIC DNA]</scope>
    <source>
        <strain evidence="6 7">JEL423</strain>
    </source>
</reference>
<dbReference type="InterPro" id="IPR042272">
    <property type="entry name" value="ATP12_ATP_synth-F1-assembly_N"/>
</dbReference>
<dbReference type="InterPro" id="IPR011419">
    <property type="entry name" value="ATP12_ATP_synth-F1-assembly"/>
</dbReference>
<gene>
    <name evidence="6" type="ORF">BDEG_25458</name>
</gene>
<protein>
    <recommendedName>
        <fullName evidence="8">ATP12 chaperone protein</fullName>
    </recommendedName>
</protein>
<keyword evidence="3" id="KW-0809">Transit peptide</keyword>
<dbReference type="PANTHER" id="PTHR21013:SF10">
    <property type="entry name" value="ATP SYNTHASE MITOCHONDRIAL F1 COMPLEX ASSEMBLY FACTOR 2"/>
    <property type="match status" value="1"/>
</dbReference>
<evidence type="ECO:0000313" key="7">
    <source>
        <dbReference type="Proteomes" id="UP000077115"/>
    </source>
</evidence>
<dbReference type="InterPro" id="IPR023335">
    <property type="entry name" value="ATP12_ortho_dom_sf"/>
</dbReference>
<dbReference type="VEuPathDB" id="FungiDB:BDEG_25458"/>
<dbReference type="eggNOG" id="KOG3015">
    <property type="taxonomic scope" value="Eukaryota"/>
</dbReference>
<comment type="subcellular location">
    <subcellularLocation>
        <location evidence="1">Mitochondrion</location>
    </subcellularLocation>
</comment>
<dbReference type="Gene3D" id="3.30.2180.10">
    <property type="entry name" value="ATP12-like"/>
    <property type="match status" value="1"/>
</dbReference>
<evidence type="ECO:0000256" key="2">
    <source>
        <dbReference type="ARBA" id="ARBA00008231"/>
    </source>
</evidence>
<sequence>MGSEYRNPSTIQLTTQFFLIKRSFFGLASELKKPASQVEDMANIPNSTESSESSELTSTSKQFNRFWKSVSLGTTPDGFVLLLDGRILKTPDGNQVVIPLSRPAFAALTAAEWEGQDKVLKSHSLPLTSIIVRAVDTFKDDSIRQGVIDTMLKYVHTDSICYQQSYPSSLVELQKCYWNPLVDWLKEAHNIDIVTTEGIISVTQSDAVMDKLREIIQGYDNIKLAAFEKAVMRSKSFIIGLALMEGEISVEFATTAGRLEVIHQIEKWGEVEDSHDTDREDLARQLGACTCAILE</sequence>
<organism evidence="6 7">
    <name type="scientific">Batrachochytrium dendrobatidis (strain JEL423)</name>
    <dbReference type="NCBI Taxonomy" id="403673"/>
    <lineage>
        <taxon>Eukaryota</taxon>
        <taxon>Fungi</taxon>
        <taxon>Fungi incertae sedis</taxon>
        <taxon>Chytridiomycota</taxon>
        <taxon>Chytridiomycota incertae sedis</taxon>
        <taxon>Chytridiomycetes</taxon>
        <taxon>Rhizophydiales</taxon>
        <taxon>Rhizophydiales incertae sedis</taxon>
        <taxon>Batrachochytrium</taxon>
    </lineage>
</organism>
<dbReference type="Proteomes" id="UP000077115">
    <property type="component" value="Unassembled WGS sequence"/>
</dbReference>
<evidence type="ECO:0000256" key="4">
    <source>
        <dbReference type="ARBA" id="ARBA00023128"/>
    </source>
</evidence>
<evidence type="ECO:0000256" key="3">
    <source>
        <dbReference type="ARBA" id="ARBA00022946"/>
    </source>
</evidence>
<dbReference type="AlphaFoldDB" id="A0A177WP92"/>
<evidence type="ECO:0008006" key="8">
    <source>
        <dbReference type="Google" id="ProtNLM"/>
    </source>
</evidence>
<dbReference type="OrthoDB" id="5673at2759"/>
<proteinExistence type="inferred from homology"/>
<dbReference type="PANTHER" id="PTHR21013">
    <property type="entry name" value="ATP SYNTHASE MITOCHONDRIAL F1 COMPLEX ASSEMBLY FACTOR 2/ATP12 PROTEIN, MITOCHONDRIAL PRECURSOR"/>
    <property type="match status" value="1"/>
</dbReference>
<evidence type="ECO:0000313" key="6">
    <source>
        <dbReference type="EMBL" id="OAJ41929.1"/>
    </source>
</evidence>
<dbReference type="Gene3D" id="1.10.3580.10">
    <property type="entry name" value="ATP12 ATPase"/>
    <property type="match status" value="1"/>
</dbReference>
<comment type="similarity">
    <text evidence="2">Belongs to the ATP12 family.</text>
</comment>
<dbReference type="Pfam" id="PF07542">
    <property type="entry name" value="ATP12"/>
    <property type="match status" value="1"/>
</dbReference>
<reference evidence="6 7" key="1">
    <citation type="submission" date="2006-10" db="EMBL/GenBank/DDBJ databases">
        <title>The Genome Sequence of Batrachochytrium dendrobatidis JEL423.</title>
        <authorList>
            <consortium name="The Broad Institute Genome Sequencing Platform"/>
            <person name="Birren B."/>
            <person name="Lander E."/>
            <person name="Galagan J."/>
            <person name="Cuomo C."/>
            <person name="Devon K."/>
            <person name="Jaffe D."/>
            <person name="Butler J."/>
            <person name="Alvarez P."/>
            <person name="Gnerre S."/>
            <person name="Grabherr M."/>
            <person name="Kleber M."/>
            <person name="Mauceli E."/>
            <person name="Brockman W."/>
            <person name="Young S."/>
            <person name="LaButti K."/>
            <person name="Sykes S."/>
            <person name="DeCaprio D."/>
            <person name="Crawford M."/>
            <person name="Koehrsen M."/>
            <person name="Engels R."/>
            <person name="Montgomery P."/>
            <person name="Pearson M."/>
            <person name="Howarth C."/>
            <person name="Larson L."/>
            <person name="White J."/>
            <person name="O'Leary S."/>
            <person name="Kodira C."/>
            <person name="Zeng Q."/>
            <person name="Yandava C."/>
            <person name="Alvarado L."/>
            <person name="Longcore J."/>
            <person name="James T."/>
        </authorList>
    </citation>
    <scope>NUCLEOTIDE SEQUENCE [LARGE SCALE GENOMIC DNA]</scope>
    <source>
        <strain evidence="6 7">JEL423</strain>
    </source>
</reference>
<dbReference type="GO" id="GO:0005739">
    <property type="term" value="C:mitochondrion"/>
    <property type="evidence" value="ECO:0007669"/>
    <property type="project" value="UniProtKB-SubCell"/>
</dbReference>
<keyword evidence="5" id="KW-0143">Chaperone</keyword>
<dbReference type="EMBL" id="DS022306">
    <property type="protein sequence ID" value="OAJ41929.1"/>
    <property type="molecule type" value="Genomic_DNA"/>
</dbReference>
<evidence type="ECO:0000256" key="5">
    <source>
        <dbReference type="ARBA" id="ARBA00023186"/>
    </source>
</evidence>
<dbReference type="GO" id="GO:0033615">
    <property type="term" value="P:mitochondrial proton-transporting ATP synthase complex assembly"/>
    <property type="evidence" value="ECO:0007669"/>
    <property type="project" value="TreeGrafter"/>
</dbReference>
<dbReference type="STRING" id="403673.A0A177WP92"/>